<feature type="domain" description="Effector-associated" evidence="5">
    <location>
        <begin position="60"/>
        <end position="139"/>
    </location>
</feature>
<organism evidence="6 7">
    <name type="scientific">Symplocastrum torsivum CPER-KK1</name>
    <dbReference type="NCBI Taxonomy" id="450513"/>
    <lineage>
        <taxon>Bacteria</taxon>
        <taxon>Bacillati</taxon>
        <taxon>Cyanobacteriota</taxon>
        <taxon>Cyanophyceae</taxon>
        <taxon>Oscillatoriophycideae</taxon>
        <taxon>Oscillatoriales</taxon>
        <taxon>Microcoleaceae</taxon>
        <taxon>Symplocastrum</taxon>
    </lineage>
</organism>
<evidence type="ECO:0000313" key="7">
    <source>
        <dbReference type="Proteomes" id="UP000753908"/>
    </source>
</evidence>
<dbReference type="Pfam" id="PF13424">
    <property type="entry name" value="TPR_12"/>
    <property type="match status" value="3"/>
</dbReference>
<dbReference type="Proteomes" id="UP000753908">
    <property type="component" value="Unassembled WGS sequence"/>
</dbReference>
<feature type="repeat" description="TPR" evidence="3">
    <location>
        <begin position="623"/>
        <end position="656"/>
    </location>
</feature>
<protein>
    <submittedName>
        <fullName evidence="6">Tetratricopeptide repeat protein</fullName>
    </submittedName>
</protein>
<proteinExistence type="predicted"/>
<dbReference type="InterPro" id="IPR002182">
    <property type="entry name" value="NB-ARC"/>
</dbReference>
<dbReference type="AlphaFoldDB" id="A0A951PRD7"/>
<keyword evidence="1" id="KW-0677">Repeat</keyword>
<evidence type="ECO:0000313" key="6">
    <source>
        <dbReference type="EMBL" id="MBW4548328.1"/>
    </source>
</evidence>
<dbReference type="Pfam" id="PF00931">
    <property type="entry name" value="NB-ARC"/>
    <property type="match status" value="1"/>
</dbReference>
<dbReference type="InterPro" id="IPR045429">
    <property type="entry name" value="EAD10"/>
</dbReference>
<comment type="caution">
    <text evidence="6">The sequence shown here is derived from an EMBL/GenBank/DDBJ whole genome shotgun (WGS) entry which is preliminary data.</text>
</comment>
<dbReference type="PROSITE" id="PS50005">
    <property type="entry name" value="TPR"/>
    <property type="match status" value="1"/>
</dbReference>
<accession>A0A951PRD7</accession>
<dbReference type="InterPro" id="IPR011990">
    <property type="entry name" value="TPR-like_helical_dom_sf"/>
</dbReference>
<dbReference type="PANTHER" id="PTHR45641:SF19">
    <property type="entry name" value="NEPHROCYSTIN-3"/>
    <property type="match status" value="1"/>
</dbReference>
<sequence length="805" mass="91251">MNTQFLRLYPDFFNRGEAETIEGQLSQYSTENLLVMIGERCMIVPNLGDSQTARSTLFAMMTPDELNPILERITQHQQTEQDLEMVRRSLRLADSVLQSVSQDGKFNTNVGQITGGEVHIGDRTYYGVDAEVIRGILRETLQSLQPNTQPTGIPTNLPYSGVVEFVGRDAVMSQLHKMLQQGHRVAVFAIAGMGGVGKTELALQYALKYQPIYPAGLCWLSARGVDVGTQIVQFGRSLLDLNPPEDVELVEQVKFCWRHWQSGEVLLVLDDVTDYAAIKPYLPPSTAPRFKVLITTRLRLGASVNQLELEVLDESAALALLESLMGGDRIQLERDCAQQLCAQLGYLPLGLELVGRYLARKPDLSLAAMQQRLQDKRLAALALRQTDADMTARSGVAAAFELSWETLSESAKSLGCLLSLFAAAPIPWSLVEQCLADRDPEDLEEVRDNELINLHLLQRTNPGTCRLHPLIRDFFQKKLEQLNQADELKQGYCEVMLGIAKRIPYEPTQKLMAELTPAIPHLLEVAESLTDYLTDATFSLPFLRLGRFYEGQGYYTQAEHWYLRGLEATKDRFGNQHLATATSLNDLAYIYKTQGRYSEAEPLYLRALDIRVSLLGQEHTSVAQSLNNLAAIYRKQGRYSEAEQLLLKVVAIRKKLLGKKHIHVAQCLDHLACLYYEQTRYTEAELLYHEAISIYKSLEKQVHPHMATVLSNQALFYETQGLYQEAERLYLESLSLMKKLRGEKHPRIGRILCKLANFYKILRRHEEAEVLYMEALEIYIHYLGEKHPDTVKVRENLECVRHPLP</sequence>
<evidence type="ECO:0000259" key="4">
    <source>
        <dbReference type="Pfam" id="PF00931"/>
    </source>
</evidence>
<dbReference type="PRINTS" id="PR00364">
    <property type="entry name" value="DISEASERSIST"/>
</dbReference>
<evidence type="ECO:0000256" key="3">
    <source>
        <dbReference type="PROSITE-ProRule" id="PRU00339"/>
    </source>
</evidence>
<dbReference type="SUPFAM" id="SSF48452">
    <property type="entry name" value="TPR-like"/>
    <property type="match status" value="2"/>
</dbReference>
<dbReference type="Pfam" id="PF19954">
    <property type="entry name" value="EAD10"/>
    <property type="match status" value="1"/>
</dbReference>
<dbReference type="GO" id="GO:0043531">
    <property type="term" value="F:ADP binding"/>
    <property type="evidence" value="ECO:0007669"/>
    <property type="project" value="InterPro"/>
</dbReference>
<reference evidence="6" key="2">
    <citation type="journal article" date="2022" name="Microbiol. Resour. Announc.">
        <title>Metagenome Sequencing to Explore Phylogenomics of Terrestrial Cyanobacteria.</title>
        <authorList>
            <person name="Ward R.D."/>
            <person name="Stajich J.E."/>
            <person name="Johansen J.R."/>
            <person name="Huntemann M."/>
            <person name="Clum A."/>
            <person name="Foster B."/>
            <person name="Foster B."/>
            <person name="Roux S."/>
            <person name="Palaniappan K."/>
            <person name="Varghese N."/>
            <person name="Mukherjee S."/>
            <person name="Reddy T.B.K."/>
            <person name="Daum C."/>
            <person name="Copeland A."/>
            <person name="Chen I.A."/>
            <person name="Ivanova N.N."/>
            <person name="Kyrpides N.C."/>
            <person name="Shapiro N."/>
            <person name="Eloe-Fadrosh E.A."/>
            <person name="Pietrasiak N."/>
        </authorList>
    </citation>
    <scope>NUCLEOTIDE SEQUENCE</scope>
    <source>
        <strain evidence="6">CPER-KK1</strain>
    </source>
</reference>
<dbReference type="Gene3D" id="3.40.50.300">
    <property type="entry name" value="P-loop containing nucleotide triphosphate hydrolases"/>
    <property type="match status" value="1"/>
</dbReference>
<dbReference type="PANTHER" id="PTHR45641">
    <property type="entry name" value="TETRATRICOPEPTIDE REPEAT PROTEIN (AFU_ORTHOLOGUE AFUA_6G03870)"/>
    <property type="match status" value="1"/>
</dbReference>
<keyword evidence="2 3" id="KW-0802">TPR repeat</keyword>
<evidence type="ECO:0000256" key="1">
    <source>
        <dbReference type="ARBA" id="ARBA00022737"/>
    </source>
</evidence>
<dbReference type="SMART" id="SM00028">
    <property type="entry name" value="TPR"/>
    <property type="match status" value="6"/>
</dbReference>
<name>A0A951PRD7_9CYAN</name>
<evidence type="ECO:0000259" key="5">
    <source>
        <dbReference type="Pfam" id="PF19954"/>
    </source>
</evidence>
<dbReference type="SUPFAM" id="SSF52540">
    <property type="entry name" value="P-loop containing nucleoside triphosphate hydrolases"/>
    <property type="match status" value="1"/>
</dbReference>
<gene>
    <name evidence="6" type="ORF">KME25_28390</name>
</gene>
<feature type="domain" description="NB-ARC" evidence="4">
    <location>
        <begin position="170"/>
        <end position="323"/>
    </location>
</feature>
<reference evidence="6" key="1">
    <citation type="submission" date="2021-05" db="EMBL/GenBank/DDBJ databases">
        <authorList>
            <person name="Pietrasiak N."/>
            <person name="Ward R."/>
            <person name="Stajich J.E."/>
            <person name="Kurbessoian T."/>
        </authorList>
    </citation>
    <scope>NUCLEOTIDE SEQUENCE</scope>
    <source>
        <strain evidence="6">CPER-KK1</strain>
    </source>
</reference>
<evidence type="ECO:0000256" key="2">
    <source>
        <dbReference type="ARBA" id="ARBA00022803"/>
    </source>
</evidence>
<dbReference type="InterPro" id="IPR019734">
    <property type="entry name" value="TPR_rpt"/>
</dbReference>
<dbReference type="Gene3D" id="1.25.40.10">
    <property type="entry name" value="Tetratricopeptide repeat domain"/>
    <property type="match status" value="2"/>
</dbReference>
<dbReference type="EMBL" id="JAHHIF010000059">
    <property type="protein sequence ID" value="MBW4548328.1"/>
    <property type="molecule type" value="Genomic_DNA"/>
</dbReference>
<dbReference type="InterPro" id="IPR027417">
    <property type="entry name" value="P-loop_NTPase"/>
</dbReference>